<dbReference type="OMA" id="KMIMAAS"/>
<dbReference type="PROSITE" id="PS00452">
    <property type="entry name" value="GUANYLATE_CYCLASE_1"/>
    <property type="match status" value="1"/>
</dbReference>
<dbReference type="GO" id="GO:0008074">
    <property type="term" value="C:guanylate cyclase complex, soluble"/>
    <property type="evidence" value="ECO:0007669"/>
    <property type="project" value="TreeGrafter"/>
</dbReference>
<keyword evidence="9" id="KW-0175">Coiled coil</keyword>
<dbReference type="InterPro" id="IPR011644">
    <property type="entry name" value="Heme_NO-bd"/>
</dbReference>
<dbReference type="Pfam" id="PF07701">
    <property type="entry name" value="HNOBA"/>
    <property type="match status" value="1"/>
</dbReference>
<accession>A0A8B7YI11</accession>
<dbReference type="FunFam" id="3.30.70.1230:FF:000007">
    <property type="entry name" value="Guanylate cyclase soluble subunit alpha-3"/>
    <property type="match status" value="1"/>
</dbReference>
<evidence type="ECO:0000256" key="8">
    <source>
        <dbReference type="RuleBase" id="RU000405"/>
    </source>
</evidence>
<dbReference type="Gene3D" id="3.30.70.1230">
    <property type="entry name" value="Nucleotide cyclase"/>
    <property type="match status" value="1"/>
</dbReference>
<evidence type="ECO:0000313" key="12">
    <source>
        <dbReference type="Proteomes" id="UP000694845"/>
    </source>
</evidence>
<feature type="coiled-coil region" evidence="9">
    <location>
        <begin position="394"/>
        <end position="421"/>
    </location>
</feature>
<dbReference type="GeneID" id="110980490"/>
<dbReference type="PANTHER" id="PTHR45655:SF13">
    <property type="entry name" value="SOLUBLE GUANYLATE CYCLASE GCY-32-RELATED"/>
    <property type="match status" value="1"/>
</dbReference>
<dbReference type="GO" id="GO:0070482">
    <property type="term" value="P:response to oxygen levels"/>
    <property type="evidence" value="ECO:0007669"/>
    <property type="project" value="TreeGrafter"/>
</dbReference>
<comment type="subcellular location">
    <subcellularLocation>
        <location evidence="1">Cytoplasm</location>
    </subcellularLocation>
</comment>
<dbReference type="EC" id="4.6.1.2" evidence="2"/>
<organism evidence="12 13">
    <name type="scientific">Acanthaster planci</name>
    <name type="common">Crown-of-thorns starfish</name>
    <dbReference type="NCBI Taxonomy" id="133434"/>
    <lineage>
        <taxon>Eukaryota</taxon>
        <taxon>Metazoa</taxon>
        <taxon>Echinodermata</taxon>
        <taxon>Eleutherozoa</taxon>
        <taxon>Asterozoa</taxon>
        <taxon>Asteroidea</taxon>
        <taxon>Valvatacea</taxon>
        <taxon>Valvatida</taxon>
        <taxon>Acanthasteridae</taxon>
        <taxon>Acanthaster</taxon>
    </lineage>
</organism>
<evidence type="ECO:0000256" key="5">
    <source>
        <dbReference type="ARBA" id="ARBA00023134"/>
    </source>
</evidence>
<keyword evidence="6 8" id="KW-0456">Lyase</keyword>
<dbReference type="Pfam" id="PF00211">
    <property type="entry name" value="Guanylate_cyc"/>
    <property type="match status" value="1"/>
</dbReference>
<dbReference type="PROSITE" id="PS50125">
    <property type="entry name" value="GUANYLATE_CYCLASE_2"/>
    <property type="match status" value="1"/>
</dbReference>
<gene>
    <name evidence="13" type="primary">LOC110980490</name>
</gene>
<dbReference type="SUPFAM" id="SSF111126">
    <property type="entry name" value="Ligand-binding domain in the NO signalling and Golgi transport"/>
    <property type="match status" value="1"/>
</dbReference>
<dbReference type="PANTHER" id="PTHR45655">
    <property type="entry name" value="GUANYLATE CYCLASE SOLUBLE SUBUNIT BETA-2"/>
    <property type="match status" value="1"/>
</dbReference>
<evidence type="ECO:0000256" key="2">
    <source>
        <dbReference type="ARBA" id="ARBA00012202"/>
    </source>
</evidence>
<protein>
    <recommendedName>
        <fullName evidence="2">guanylate cyclase</fullName>
        <ecNumber evidence="2">4.6.1.2</ecNumber>
    </recommendedName>
</protein>
<dbReference type="InterPro" id="IPR018297">
    <property type="entry name" value="A/G_cyclase_CS"/>
</dbReference>
<evidence type="ECO:0000256" key="3">
    <source>
        <dbReference type="ARBA" id="ARBA00022490"/>
    </source>
</evidence>
<dbReference type="KEGG" id="aplc:110980490"/>
<dbReference type="AlphaFoldDB" id="A0A8B7YI11"/>
<evidence type="ECO:0000313" key="13">
    <source>
        <dbReference type="RefSeq" id="XP_022092894.1"/>
    </source>
</evidence>
<dbReference type="Proteomes" id="UP000694845">
    <property type="component" value="Unplaced"/>
</dbReference>
<dbReference type="InterPro" id="IPR024096">
    <property type="entry name" value="NO_sig/Golgi_transp_ligand-bd"/>
</dbReference>
<dbReference type="GO" id="GO:0019934">
    <property type="term" value="P:cGMP-mediated signaling"/>
    <property type="evidence" value="ECO:0007669"/>
    <property type="project" value="TreeGrafter"/>
</dbReference>
<evidence type="ECO:0000259" key="11">
    <source>
        <dbReference type="PROSITE" id="PS50125"/>
    </source>
</evidence>
<evidence type="ECO:0000256" key="6">
    <source>
        <dbReference type="ARBA" id="ARBA00023239"/>
    </source>
</evidence>
<dbReference type="InterPro" id="IPR001054">
    <property type="entry name" value="A/G_cyclase"/>
</dbReference>
<evidence type="ECO:0000256" key="9">
    <source>
        <dbReference type="SAM" id="Coils"/>
    </source>
</evidence>
<dbReference type="GO" id="GO:0004383">
    <property type="term" value="F:guanylate cyclase activity"/>
    <property type="evidence" value="ECO:0007669"/>
    <property type="project" value="UniProtKB-EC"/>
</dbReference>
<dbReference type="FunFam" id="3.30.450.260:FF:000002">
    <property type="entry name" value="guanylate cyclase soluble subunit alpha-2"/>
    <property type="match status" value="1"/>
</dbReference>
<reference evidence="13" key="1">
    <citation type="submission" date="2025-08" db="UniProtKB">
        <authorList>
            <consortium name="RefSeq"/>
        </authorList>
    </citation>
    <scope>IDENTIFICATION</scope>
</reference>
<dbReference type="Gene3D" id="3.30.450.260">
    <property type="entry name" value="Haem NO binding associated domain"/>
    <property type="match status" value="1"/>
</dbReference>
<keyword evidence="5" id="KW-0342">GTP-binding</keyword>
<evidence type="ECO:0000256" key="1">
    <source>
        <dbReference type="ARBA" id="ARBA00004496"/>
    </source>
</evidence>
<dbReference type="Gene3D" id="6.10.250.780">
    <property type="match status" value="1"/>
</dbReference>
<feature type="region of interest" description="Disordered" evidence="10">
    <location>
        <begin position="660"/>
        <end position="726"/>
    </location>
</feature>
<evidence type="ECO:0000256" key="4">
    <source>
        <dbReference type="ARBA" id="ARBA00022741"/>
    </source>
</evidence>
<proteinExistence type="inferred from homology"/>
<keyword evidence="7" id="KW-0141">cGMP biosynthesis</keyword>
<evidence type="ECO:0000256" key="7">
    <source>
        <dbReference type="ARBA" id="ARBA00023293"/>
    </source>
</evidence>
<dbReference type="GO" id="GO:0020037">
    <property type="term" value="F:heme binding"/>
    <property type="evidence" value="ECO:0007669"/>
    <property type="project" value="InterPro"/>
</dbReference>
<dbReference type="RefSeq" id="XP_022092894.1">
    <property type="nucleotide sequence ID" value="XM_022237202.1"/>
</dbReference>
<keyword evidence="3" id="KW-0963">Cytoplasm</keyword>
<dbReference type="CDD" id="cd07302">
    <property type="entry name" value="CHD"/>
    <property type="match status" value="1"/>
</dbReference>
<dbReference type="Gene3D" id="3.90.1520.10">
    <property type="entry name" value="H-NOX domain"/>
    <property type="match status" value="1"/>
</dbReference>
<dbReference type="InterPro" id="IPR029787">
    <property type="entry name" value="Nucleotide_cyclase"/>
</dbReference>
<dbReference type="InterPro" id="IPR038158">
    <property type="entry name" value="H-NOX_domain_sf"/>
</dbReference>
<name>A0A8B7YI11_ACAPL</name>
<dbReference type="Pfam" id="PF07700">
    <property type="entry name" value="HNOB"/>
    <property type="match status" value="1"/>
</dbReference>
<feature type="compositionally biased region" description="Polar residues" evidence="10">
    <location>
        <begin position="664"/>
        <end position="676"/>
    </location>
</feature>
<dbReference type="SMART" id="SM00044">
    <property type="entry name" value="CYCc"/>
    <property type="match status" value="1"/>
</dbReference>
<dbReference type="OrthoDB" id="6127067at2759"/>
<feature type="domain" description="Guanylate cyclase" evidence="11">
    <location>
        <begin position="453"/>
        <end position="581"/>
    </location>
</feature>
<dbReference type="InterPro" id="IPR011645">
    <property type="entry name" value="HNOB_dom_associated"/>
</dbReference>
<keyword evidence="4" id="KW-0547">Nucleotide-binding</keyword>
<sequence length="726" mass="81870">MYGLIQICLKDLVLERFGESTWDTIRKNAGVEDKFVNFQQYGDDVTYRLAEAAANLLGVDTDSVYELFGVFWVTWVMRIGYDKLIRTLGKNLAEFIGNLDFMHTVYMKTMYPMMDEPSFRAETRQDGSLTLHYFSVRRGLNGVVSGVIKGVSRIIFRERIDMDVIEYKEEFHKGVRKDHWVFHVRFVEFNLPPMGVDGKVKQEEWLSILAKDNKDRSSPTKDKTPDILTVMDTHQDGEFLAKIPDKILIDPLTFCHSFPYHFVFDRHLVIQHCGVKVQQFCPRVTEEGARLDDFLSIRHPNIAFNIKSLRSFRTSIFIVDFRKEELRSDMQDKPTISLRGQMVWMESEQKMVFLCSPRLTKLEDLTERGLHFSDIAPHDITRDLILFNQQRIAEVELSKQLEQKKEELRLLMRDLAEEKKKTDTLLYSMLPKEVADELREGRNVTAGEFPQVTILFSDIVHFTDMCSQCQPIQIVHLLNAMYTRFDRLTNVCGVYKVETIGDAYMVVGGLPVETDSHAQKVATFGLQQLNASRDVQSPVNEEPIQIRIGIHTGPVVAGVVGLKMPRYCLFGDTVNTASRMESTGVPGKVHTSEAVVRAVQANDDRFIFSTRGDIEVKGKGKMRTYFLCGIQKDVEDDVASKDGMIEGHPAANTELFQAPVKSPATPNNDSNTQGSTVALGPTPVPTVCPMTTGEAPSQPTTTGPTGNGANAPPPPPTPPSKVCALL</sequence>
<dbReference type="SUPFAM" id="SSF55073">
    <property type="entry name" value="Nucleotide cyclase"/>
    <property type="match status" value="1"/>
</dbReference>
<keyword evidence="12" id="KW-1185">Reference proteome</keyword>
<dbReference type="GO" id="GO:0005525">
    <property type="term" value="F:GTP binding"/>
    <property type="evidence" value="ECO:0007669"/>
    <property type="project" value="UniProtKB-KW"/>
</dbReference>
<comment type="similarity">
    <text evidence="8">Belongs to the adenylyl cyclase class-4/guanylyl cyclase family.</text>
</comment>
<feature type="compositionally biased region" description="Low complexity" evidence="10">
    <location>
        <begin position="699"/>
        <end position="710"/>
    </location>
</feature>
<dbReference type="InterPro" id="IPR042463">
    <property type="entry name" value="HNOB_dom_associated_sf"/>
</dbReference>
<evidence type="ECO:0000256" key="10">
    <source>
        <dbReference type="SAM" id="MobiDB-lite"/>
    </source>
</evidence>